<evidence type="ECO:0000256" key="1">
    <source>
        <dbReference type="ARBA" id="ARBA00022729"/>
    </source>
</evidence>
<feature type="region of interest" description="Disordered" evidence="6">
    <location>
        <begin position="62"/>
        <end position="88"/>
    </location>
</feature>
<keyword evidence="4" id="KW-1003">Cell membrane</keyword>
<dbReference type="Gene3D" id="2.40.40.10">
    <property type="entry name" value="RlpA-like domain"/>
    <property type="match status" value="1"/>
</dbReference>
<dbReference type="AlphaFoldDB" id="A0A4R9G8D1"/>
<keyword evidence="4" id="KW-0472">Membrane</keyword>
<sequence>MKQIAAIFALITVTACASSETRRSISASGDPSEIFFEKEISPMDQESKKDLLLAKNSSSQRGLDDLLADNKPVKATTPPRQQSNTGEFDEVGYSSWYGSKFQGKPTASGEIFDKTKLTAAHPSLPLGSVVRVKNLENEKEVLVKVNDRGPFVKDRIIDLSEKAADSLEFKDVGLARVGLTVVSRGNGAAGESEDMEGLDDEDALLKENNKPEKLTPKKVVTTPATLVKGAPKGQTVQVGVFRNSRLAEDYRKNLSAEYGEKVYLFERDGMFVLQMGDFTDRAKADILKSKLKEDGVDCFIPKK</sequence>
<dbReference type="InterPro" id="IPR036908">
    <property type="entry name" value="RlpA-like_sf"/>
</dbReference>
<dbReference type="HAMAP" id="MF_02071">
    <property type="entry name" value="RlpA"/>
    <property type="match status" value="1"/>
</dbReference>
<dbReference type="GO" id="GO:0005886">
    <property type="term" value="C:plasma membrane"/>
    <property type="evidence" value="ECO:0007669"/>
    <property type="project" value="UniProtKB-SubCell"/>
</dbReference>
<feature type="domain" description="SPOR" evidence="7">
    <location>
        <begin position="228"/>
        <end position="303"/>
    </location>
</feature>
<dbReference type="SUPFAM" id="SSF50685">
    <property type="entry name" value="Barwin-like endoglucanases"/>
    <property type="match status" value="1"/>
</dbReference>
<dbReference type="EMBL" id="RQEP01000005">
    <property type="protein sequence ID" value="TGK07117.1"/>
    <property type="molecule type" value="Genomic_DNA"/>
</dbReference>
<dbReference type="Pfam" id="PF05036">
    <property type="entry name" value="SPOR"/>
    <property type="match status" value="1"/>
</dbReference>
<dbReference type="GO" id="GO:0071555">
    <property type="term" value="P:cell wall organization"/>
    <property type="evidence" value="ECO:0007669"/>
    <property type="project" value="UniProtKB-KW"/>
</dbReference>
<dbReference type="GO" id="GO:0000270">
    <property type="term" value="P:peptidoglycan metabolic process"/>
    <property type="evidence" value="ECO:0007669"/>
    <property type="project" value="UniProtKB-UniRule"/>
</dbReference>
<comment type="similarity">
    <text evidence="4 5">Belongs to the RlpA family.</text>
</comment>
<evidence type="ECO:0000256" key="5">
    <source>
        <dbReference type="RuleBase" id="RU003495"/>
    </source>
</evidence>
<dbReference type="SUPFAM" id="SSF110997">
    <property type="entry name" value="Sporulation related repeat"/>
    <property type="match status" value="1"/>
</dbReference>
<comment type="subcellular location">
    <subcellularLocation>
        <location evidence="4">Cell membrane</location>
        <topology evidence="4">Lipid-anchor</topology>
    </subcellularLocation>
</comment>
<evidence type="ECO:0000313" key="9">
    <source>
        <dbReference type="Proteomes" id="UP000297453"/>
    </source>
</evidence>
<evidence type="ECO:0000256" key="2">
    <source>
        <dbReference type="ARBA" id="ARBA00023239"/>
    </source>
</evidence>
<dbReference type="Gene3D" id="3.30.70.1070">
    <property type="entry name" value="Sporulation related repeat"/>
    <property type="match status" value="1"/>
</dbReference>
<comment type="caution">
    <text evidence="8">The sequence shown here is derived from an EMBL/GenBank/DDBJ whole genome shotgun (WGS) entry which is preliminary data.</text>
</comment>
<dbReference type="OrthoDB" id="9779128at2"/>
<comment type="function">
    <text evidence="4">Lytic transglycosylase with a strong preference for naked glycan strands that lack stem peptides.</text>
</comment>
<dbReference type="PROSITE" id="PS51724">
    <property type="entry name" value="SPOR"/>
    <property type="match status" value="1"/>
</dbReference>
<dbReference type="NCBIfam" id="TIGR00413">
    <property type="entry name" value="rlpA"/>
    <property type="match status" value="1"/>
</dbReference>
<proteinExistence type="inferred from homology"/>
<dbReference type="InterPro" id="IPR036680">
    <property type="entry name" value="SPOR-like_sf"/>
</dbReference>
<dbReference type="NCBIfam" id="NF047735">
    <property type="entry name" value="MPL36"/>
    <property type="match status" value="1"/>
</dbReference>
<dbReference type="GO" id="GO:0008932">
    <property type="term" value="F:lytic endotransglycosylase activity"/>
    <property type="evidence" value="ECO:0007669"/>
    <property type="project" value="UniProtKB-UniRule"/>
</dbReference>
<evidence type="ECO:0000256" key="4">
    <source>
        <dbReference type="HAMAP-Rule" id="MF_02071"/>
    </source>
</evidence>
<dbReference type="PANTHER" id="PTHR34183:SF1">
    <property type="entry name" value="ENDOLYTIC PEPTIDOGLYCAN TRANSGLYCOSYLASE RLPA"/>
    <property type="match status" value="1"/>
</dbReference>
<dbReference type="Proteomes" id="UP000297453">
    <property type="component" value="Unassembled WGS sequence"/>
</dbReference>
<organism evidence="8 9">
    <name type="scientific">Leptospira semungkisensis</name>
    <dbReference type="NCBI Taxonomy" id="2484985"/>
    <lineage>
        <taxon>Bacteria</taxon>
        <taxon>Pseudomonadati</taxon>
        <taxon>Spirochaetota</taxon>
        <taxon>Spirochaetia</taxon>
        <taxon>Leptospirales</taxon>
        <taxon>Leptospiraceae</taxon>
        <taxon>Leptospira</taxon>
    </lineage>
</organism>
<protein>
    <recommendedName>
        <fullName evidence="4">Probable endolytic peptidoglycan transglycosylase RlpA</fullName>
        <ecNumber evidence="4">4.2.2.-</ecNumber>
    </recommendedName>
</protein>
<keyword evidence="2 4" id="KW-0456">Lyase</keyword>
<dbReference type="InterPro" id="IPR012997">
    <property type="entry name" value="RplA"/>
</dbReference>
<dbReference type="PANTHER" id="PTHR34183">
    <property type="entry name" value="ENDOLYTIC PEPTIDOGLYCAN TRANSGLYCOSYLASE RLPA"/>
    <property type="match status" value="1"/>
</dbReference>
<keyword evidence="1" id="KW-0732">Signal</keyword>
<evidence type="ECO:0000256" key="3">
    <source>
        <dbReference type="ARBA" id="ARBA00023316"/>
    </source>
</evidence>
<reference evidence="8" key="1">
    <citation type="journal article" date="2019" name="PLoS Negl. Trop. Dis.">
        <title>Revisiting the worldwide diversity of Leptospira species in the environment.</title>
        <authorList>
            <person name="Vincent A.T."/>
            <person name="Schiettekatte O."/>
            <person name="Bourhy P."/>
            <person name="Veyrier F.J."/>
            <person name="Picardeau M."/>
        </authorList>
    </citation>
    <scope>NUCLEOTIDE SEQUENCE [LARGE SCALE GENOMIC DNA]</scope>
    <source>
        <strain evidence="8">SSS9</strain>
    </source>
</reference>
<dbReference type="InterPro" id="IPR007730">
    <property type="entry name" value="SPOR-like_dom"/>
</dbReference>
<keyword evidence="4" id="KW-0449">Lipoprotein</keyword>
<evidence type="ECO:0000313" key="8">
    <source>
        <dbReference type="EMBL" id="TGK07117.1"/>
    </source>
</evidence>
<dbReference type="Pfam" id="PF03330">
    <property type="entry name" value="DPBB_1"/>
    <property type="match status" value="1"/>
</dbReference>
<keyword evidence="4" id="KW-0564">Palmitate</keyword>
<dbReference type="CDD" id="cd22268">
    <property type="entry name" value="DPBB_RlpA-like"/>
    <property type="match status" value="1"/>
</dbReference>
<evidence type="ECO:0000259" key="7">
    <source>
        <dbReference type="PROSITE" id="PS51724"/>
    </source>
</evidence>
<dbReference type="GO" id="GO:0042834">
    <property type="term" value="F:peptidoglycan binding"/>
    <property type="evidence" value="ECO:0007669"/>
    <property type="project" value="InterPro"/>
</dbReference>
<evidence type="ECO:0000256" key="6">
    <source>
        <dbReference type="SAM" id="MobiDB-lite"/>
    </source>
</evidence>
<dbReference type="RefSeq" id="WP_135584648.1">
    <property type="nucleotide sequence ID" value="NZ_RQEP01000005.1"/>
</dbReference>
<keyword evidence="9" id="KW-1185">Reference proteome</keyword>
<dbReference type="PROSITE" id="PS51257">
    <property type="entry name" value="PROKAR_LIPOPROTEIN"/>
    <property type="match status" value="1"/>
</dbReference>
<accession>A0A4R9G8D1</accession>
<gene>
    <name evidence="4" type="primary">rlpA</name>
    <name evidence="8" type="ORF">EHO59_03135</name>
</gene>
<name>A0A4R9G8D1_9LEPT</name>
<keyword evidence="3 4" id="KW-0961">Cell wall biogenesis/degradation</keyword>
<dbReference type="InterPro" id="IPR034718">
    <property type="entry name" value="RlpA"/>
</dbReference>
<dbReference type="EC" id="4.2.2.-" evidence="4"/>
<dbReference type="InterPro" id="IPR009009">
    <property type="entry name" value="RlpA-like_DPBB"/>
</dbReference>